<protein>
    <submittedName>
        <fullName evidence="1">Uncharacterized protein</fullName>
    </submittedName>
</protein>
<dbReference type="Proteomes" id="UP001157502">
    <property type="component" value="Chromosome 20"/>
</dbReference>
<name>A0ACC2FXV6_DALPE</name>
<organism evidence="1 2">
    <name type="scientific">Dallia pectoralis</name>
    <name type="common">Alaska blackfish</name>
    <dbReference type="NCBI Taxonomy" id="75939"/>
    <lineage>
        <taxon>Eukaryota</taxon>
        <taxon>Metazoa</taxon>
        <taxon>Chordata</taxon>
        <taxon>Craniata</taxon>
        <taxon>Vertebrata</taxon>
        <taxon>Euteleostomi</taxon>
        <taxon>Actinopterygii</taxon>
        <taxon>Neopterygii</taxon>
        <taxon>Teleostei</taxon>
        <taxon>Protacanthopterygii</taxon>
        <taxon>Esociformes</taxon>
        <taxon>Umbridae</taxon>
        <taxon>Dallia</taxon>
    </lineage>
</organism>
<dbReference type="EMBL" id="CM055747">
    <property type="protein sequence ID" value="KAJ7996065.1"/>
    <property type="molecule type" value="Genomic_DNA"/>
</dbReference>
<evidence type="ECO:0000313" key="2">
    <source>
        <dbReference type="Proteomes" id="UP001157502"/>
    </source>
</evidence>
<evidence type="ECO:0000313" key="1">
    <source>
        <dbReference type="EMBL" id="KAJ7996065.1"/>
    </source>
</evidence>
<gene>
    <name evidence="1" type="ORF">DPEC_G00233210</name>
</gene>
<comment type="caution">
    <text evidence="1">The sequence shown here is derived from an EMBL/GenBank/DDBJ whole genome shotgun (WGS) entry which is preliminary data.</text>
</comment>
<keyword evidence="2" id="KW-1185">Reference proteome</keyword>
<reference evidence="1" key="1">
    <citation type="submission" date="2021-05" db="EMBL/GenBank/DDBJ databases">
        <authorList>
            <person name="Pan Q."/>
            <person name="Jouanno E."/>
            <person name="Zahm M."/>
            <person name="Klopp C."/>
            <person name="Cabau C."/>
            <person name="Louis A."/>
            <person name="Berthelot C."/>
            <person name="Parey E."/>
            <person name="Roest Crollius H."/>
            <person name="Montfort J."/>
            <person name="Robinson-Rechavi M."/>
            <person name="Bouchez O."/>
            <person name="Lampietro C."/>
            <person name="Lopez Roques C."/>
            <person name="Donnadieu C."/>
            <person name="Postlethwait J."/>
            <person name="Bobe J."/>
            <person name="Dillon D."/>
            <person name="Chandos A."/>
            <person name="von Hippel F."/>
            <person name="Guiguen Y."/>
        </authorList>
    </citation>
    <scope>NUCLEOTIDE SEQUENCE</scope>
    <source>
        <strain evidence="1">YG-Jan2019</strain>
    </source>
</reference>
<accession>A0ACC2FXV6</accession>
<sequence>MEKPKLRTRHQPQTNLNRKTTTKRRQPNNISQTTSFNNAPCTSFSCTIQGNIFIDFSKCRFFSSLIVETFFYETKRKIGDSAGIPVHPKFLHLRKTIMVIVNCKMFLFSM</sequence>
<proteinExistence type="predicted"/>